<dbReference type="AlphaFoldDB" id="A0AAW0B5I1"/>
<evidence type="ECO:0008006" key="4">
    <source>
        <dbReference type="Google" id="ProtNLM"/>
    </source>
</evidence>
<evidence type="ECO:0000256" key="1">
    <source>
        <dbReference type="SAM" id="MobiDB-lite"/>
    </source>
</evidence>
<sequence>MLHLWPYQVIVLPFEIIICGVNALATETLQQIFLYCLDDEDDDTLIFFTCGWKLGHVSRRWRDIIANTPAFWTTINLSQELINRRKATISKYEFQLTEVLACVRKRTKEHPVSIGLSLDSEHYSLPRWKILLLTLFEVFDPKLWRSLSLTVSAGQIDDFHWVDHDPFVNLETLDIDFFEDDDGNDVVNPHLDIERFLSFIGSVPRLKQLEVLAAPEIIQLTVPWGSLTYFSASNLSRLTPNFLSGMANLEWLELLGELPTWNGEQSPNLSRLHTLRLCSGLTNSLTLPSLRHLSIQTPDIFALRNSSLQRWLPQIQTLELVNVPPIDGTILSVLEMLDSVEMLKIHGFVGTQVLNALKARTFLPKLQNMDLVLSPLCPTGLYPDIKQLRGLQGTFTVERIWPSGWGPAEDKPDTSLEQYLDVFSDLFDKIYVRNHSEGHLTSIGSQNVVHLGELVEGFESVFSMEVDPAHWKEDQHCSLMERLARFLRRRSRPLAEIHHSGEDKNLFYLRFSALYRHGQVLSKLIQEERDQLFLEYSDEGNGSITTNTGGILGGDTNEDEDDDENDHD</sequence>
<feature type="compositionally biased region" description="Acidic residues" evidence="1">
    <location>
        <begin position="556"/>
        <end position="568"/>
    </location>
</feature>
<accession>A0AAW0B5I1</accession>
<organism evidence="2 3">
    <name type="scientific">Paramarasmius palmivorus</name>
    <dbReference type="NCBI Taxonomy" id="297713"/>
    <lineage>
        <taxon>Eukaryota</taxon>
        <taxon>Fungi</taxon>
        <taxon>Dikarya</taxon>
        <taxon>Basidiomycota</taxon>
        <taxon>Agaricomycotina</taxon>
        <taxon>Agaricomycetes</taxon>
        <taxon>Agaricomycetidae</taxon>
        <taxon>Agaricales</taxon>
        <taxon>Marasmiineae</taxon>
        <taxon>Marasmiaceae</taxon>
        <taxon>Paramarasmius</taxon>
    </lineage>
</organism>
<proteinExistence type="predicted"/>
<dbReference type="InterPro" id="IPR032675">
    <property type="entry name" value="LRR_dom_sf"/>
</dbReference>
<evidence type="ECO:0000313" key="2">
    <source>
        <dbReference type="EMBL" id="KAK7021393.1"/>
    </source>
</evidence>
<feature type="region of interest" description="Disordered" evidence="1">
    <location>
        <begin position="544"/>
        <end position="568"/>
    </location>
</feature>
<name>A0AAW0B5I1_9AGAR</name>
<dbReference type="SUPFAM" id="SSF52047">
    <property type="entry name" value="RNI-like"/>
    <property type="match status" value="1"/>
</dbReference>
<gene>
    <name evidence="2" type="ORF">VNI00_017386</name>
</gene>
<reference evidence="2 3" key="1">
    <citation type="submission" date="2024-01" db="EMBL/GenBank/DDBJ databases">
        <title>A draft genome for a cacao thread blight-causing isolate of Paramarasmius palmivorus.</title>
        <authorList>
            <person name="Baruah I.K."/>
            <person name="Bukari Y."/>
            <person name="Amoako-Attah I."/>
            <person name="Meinhardt L.W."/>
            <person name="Bailey B.A."/>
            <person name="Cohen S.P."/>
        </authorList>
    </citation>
    <scope>NUCLEOTIDE SEQUENCE [LARGE SCALE GENOMIC DNA]</scope>
    <source>
        <strain evidence="2 3">GH-12</strain>
    </source>
</reference>
<keyword evidence="3" id="KW-1185">Reference proteome</keyword>
<comment type="caution">
    <text evidence="2">The sequence shown here is derived from an EMBL/GenBank/DDBJ whole genome shotgun (WGS) entry which is preliminary data.</text>
</comment>
<protein>
    <recommendedName>
        <fullName evidence="4">F-box domain-containing protein</fullName>
    </recommendedName>
</protein>
<dbReference type="Gene3D" id="3.80.10.10">
    <property type="entry name" value="Ribonuclease Inhibitor"/>
    <property type="match status" value="1"/>
</dbReference>
<evidence type="ECO:0000313" key="3">
    <source>
        <dbReference type="Proteomes" id="UP001383192"/>
    </source>
</evidence>
<dbReference type="Proteomes" id="UP001383192">
    <property type="component" value="Unassembled WGS sequence"/>
</dbReference>
<dbReference type="EMBL" id="JAYKXP010000170">
    <property type="protein sequence ID" value="KAK7021393.1"/>
    <property type="molecule type" value="Genomic_DNA"/>
</dbReference>